<accession>A0AB34JXN3</accession>
<sequence length="216" mass="24445">MPIVKQRVPFRMVCNDVEEVNNKLLKEIQELKQERPHIRDMQFNLNVLCGAIEKERQARASVENAAANAEAAHLEAVTQSANRVKELKRQIREAELRHTDSQAQIQRLGGLLGAAHVDAARALQREANKARREVEDATAEVVLSKNEAKSMVASRVKEFKRQIREAQARQIERLGGLLGVAHVEAARALEREGTVRREAEQLSKSPGKRQRLIWML</sequence>
<feature type="coiled-coil region" evidence="1">
    <location>
        <begin position="14"/>
        <end position="147"/>
    </location>
</feature>
<evidence type="ECO:0000256" key="1">
    <source>
        <dbReference type="SAM" id="Coils"/>
    </source>
</evidence>
<reference evidence="2 3" key="1">
    <citation type="journal article" date="2024" name="Science">
        <title>Giant polyketide synthase enzymes in the biosynthesis of giant marine polyether toxins.</title>
        <authorList>
            <person name="Fallon T.R."/>
            <person name="Shende V.V."/>
            <person name="Wierzbicki I.H."/>
            <person name="Pendleton A.L."/>
            <person name="Watervoot N.F."/>
            <person name="Auber R.P."/>
            <person name="Gonzalez D.J."/>
            <person name="Wisecaver J.H."/>
            <person name="Moore B.S."/>
        </authorList>
    </citation>
    <scope>NUCLEOTIDE SEQUENCE [LARGE SCALE GENOMIC DNA]</scope>
    <source>
        <strain evidence="2 3">12B1</strain>
    </source>
</reference>
<organism evidence="2 3">
    <name type="scientific">Prymnesium parvum</name>
    <name type="common">Toxic golden alga</name>
    <dbReference type="NCBI Taxonomy" id="97485"/>
    <lineage>
        <taxon>Eukaryota</taxon>
        <taxon>Haptista</taxon>
        <taxon>Haptophyta</taxon>
        <taxon>Prymnesiophyceae</taxon>
        <taxon>Prymnesiales</taxon>
        <taxon>Prymnesiaceae</taxon>
        <taxon>Prymnesium</taxon>
    </lineage>
</organism>
<name>A0AB34JXN3_PRYPA</name>
<evidence type="ECO:0000313" key="3">
    <source>
        <dbReference type="Proteomes" id="UP001515480"/>
    </source>
</evidence>
<dbReference type="AlphaFoldDB" id="A0AB34JXN3"/>
<dbReference type="Proteomes" id="UP001515480">
    <property type="component" value="Unassembled WGS sequence"/>
</dbReference>
<evidence type="ECO:0000313" key="2">
    <source>
        <dbReference type="EMBL" id="KAL1525415.1"/>
    </source>
</evidence>
<comment type="caution">
    <text evidence="2">The sequence shown here is derived from an EMBL/GenBank/DDBJ whole genome shotgun (WGS) entry which is preliminary data.</text>
</comment>
<protein>
    <submittedName>
        <fullName evidence="2">Uncharacterized protein</fullName>
    </submittedName>
</protein>
<keyword evidence="3" id="KW-1185">Reference proteome</keyword>
<keyword evidence="1" id="KW-0175">Coiled coil</keyword>
<proteinExistence type="predicted"/>
<dbReference type="EMBL" id="JBGBPQ010000004">
    <property type="protein sequence ID" value="KAL1525415.1"/>
    <property type="molecule type" value="Genomic_DNA"/>
</dbReference>
<gene>
    <name evidence="2" type="ORF">AB1Y20_020274</name>
</gene>